<dbReference type="SUPFAM" id="SSF53850">
    <property type="entry name" value="Periplasmic binding protein-like II"/>
    <property type="match status" value="1"/>
</dbReference>
<name>A0A1E5TCN0_9FLAO</name>
<evidence type="ECO:0000256" key="2">
    <source>
        <dbReference type="ARBA" id="ARBA00023015"/>
    </source>
</evidence>
<dbReference type="PRINTS" id="PR00039">
    <property type="entry name" value="HTHLYSR"/>
</dbReference>
<dbReference type="GO" id="GO:0003700">
    <property type="term" value="F:DNA-binding transcription factor activity"/>
    <property type="evidence" value="ECO:0007669"/>
    <property type="project" value="InterPro"/>
</dbReference>
<dbReference type="OrthoDB" id="646694at2"/>
<keyword evidence="4" id="KW-0804">Transcription</keyword>
<sequence length="303" mass="35512">MINLEWYRTFKAVYEEGNLTKASKRLFSSQPGVSLHLNSLEAYVGYKLFERTSRKMVPTERAIVLYDYILDALQKLEKSEHHFKKTGLGNRKTVSIGMCSEIFQTFFEPNMNRFDFDIIAHFGEYPQMLKELDEGILDLVITPKKNTNQNIFYTSFFSQKLLLIANNKIDTQKIELSIKNKNWKVLEKQLMNQIWYSSSNVTGFIKQFWLLNFNKKQYNKPNYIVPNMNSILRCLESSEGVALIPSFLCEKELKNGTIKLIWEGNNELKDIFYFAKKNTLKLKNEILKIESIISQETLKFNSL</sequence>
<feature type="domain" description="HTH lysR-type" evidence="5">
    <location>
        <begin position="2"/>
        <end position="59"/>
    </location>
</feature>
<reference evidence="6 7" key="1">
    <citation type="submission" date="2016-05" db="EMBL/GenBank/DDBJ databases">
        <title>Draft Genome Sequence of Algibacter sp. Strain SK-16 Isolated from the Surface Water of Aburatsubo Inlet.</title>
        <authorList>
            <person name="Wong S.-K."/>
            <person name="Yoshizawa S."/>
            <person name="Nakajima Y."/>
            <person name="Ogura Y."/>
            <person name="Tetsuya H."/>
            <person name="Hamasaki K."/>
        </authorList>
    </citation>
    <scope>NUCLEOTIDE SEQUENCE [LARGE SCALE GENOMIC DNA]</scope>
    <source>
        <strain evidence="6 7">SK-16</strain>
    </source>
</reference>
<dbReference type="SUPFAM" id="SSF46785">
    <property type="entry name" value="Winged helix' DNA-binding domain"/>
    <property type="match status" value="1"/>
</dbReference>
<evidence type="ECO:0000256" key="4">
    <source>
        <dbReference type="ARBA" id="ARBA00023163"/>
    </source>
</evidence>
<proteinExistence type="inferred from homology"/>
<comment type="similarity">
    <text evidence="1">Belongs to the LysR transcriptional regulatory family.</text>
</comment>
<comment type="caution">
    <text evidence="6">The sequence shown here is derived from an EMBL/GenBank/DDBJ whole genome shotgun (WGS) entry which is preliminary data.</text>
</comment>
<dbReference type="Proteomes" id="UP000095713">
    <property type="component" value="Unassembled WGS sequence"/>
</dbReference>
<organism evidence="6 7">
    <name type="scientific">Flavivirga aquatica</name>
    <dbReference type="NCBI Taxonomy" id="1849968"/>
    <lineage>
        <taxon>Bacteria</taxon>
        <taxon>Pseudomonadati</taxon>
        <taxon>Bacteroidota</taxon>
        <taxon>Flavobacteriia</taxon>
        <taxon>Flavobacteriales</taxon>
        <taxon>Flavobacteriaceae</taxon>
        <taxon>Flavivirga</taxon>
    </lineage>
</organism>
<evidence type="ECO:0000259" key="5">
    <source>
        <dbReference type="PROSITE" id="PS50931"/>
    </source>
</evidence>
<evidence type="ECO:0000256" key="1">
    <source>
        <dbReference type="ARBA" id="ARBA00009437"/>
    </source>
</evidence>
<dbReference type="InterPro" id="IPR000847">
    <property type="entry name" value="LysR_HTH_N"/>
</dbReference>
<dbReference type="RefSeq" id="WP_069829366.1">
    <property type="nucleotide sequence ID" value="NZ_MDJD01000014.1"/>
</dbReference>
<dbReference type="GO" id="GO:0000976">
    <property type="term" value="F:transcription cis-regulatory region binding"/>
    <property type="evidence" value="ECO:0007669"/>
    <property type="project" value="TreeGrafter"/>
</dbReference>
<dbReference type="PROSITE" id="PS50931">
    <property type="entry name" value="HTH_LYSR"/>
    <property type="match status" value="1"/>
</dbReference>
<keyword evidence="2" id="KW-0805">Transcription regulation</keyword>
<dbReference type="InterPro" id="IPR005119">
    <property type="entry name" value="LysR_subst-bd"/>
</dbReference>
<dbReference type="STRING" id="1849968.A8C32_13950"/>
<evidence type="ECO:0000313" key="7">
    <source>
        <dbReference type="Proteomes" id="UP000095713"/>
    </source>
</evidence>
<evidence type="ECO:0000256" key="3">
    <source>
        <dbReference type="ARBA" id="ARBA00023125"/>
    </source>
</evidence>
<evidence type="ECO:0000313" key="6">
    <source>
        <dbReference type="EMBL" id="OEK09111.1"/>
    </source>
</evidence>
<dbReference type="Gene3D" id="1.10.10.10">
    <property type="entry name" value="Winged helix-like DNA-binding domain superfamily/Winged helix DNA-binding domain"/>
    <property type="match status" value="1"/>
</dbReference>
<dbReference type="Pfam" id="PF00126">
    <property type="entry name" value="HTH_1"/>
    <property type="match status" value="1"/>
</dbReference>
<dbReference type="PANTHER" id="PTHR30126">
    <property type="entry name" value="HTH-TYPE TRANSCRIPTIONAL REGULATOR"/>
    <property type="match status" value="1"/>
</dbReference>
<keyword evidence="7" id="KW-1185">Reference proteome</keyword>
<dbReference type="EMBL" id="MDJD01000014">
    <property type="protein sequence ID" value="OEK09111.1"/>
    <property type="molecule type" value="Genomic_DNA"/>
</dbReference>
<dbReference type="InterPro" id="IPR036388">
    <property type="entry name" value="WH-like_DNA-bd_sf"/>
</dbReference>
<keyword evidence="3" id="KW-0238">DNA-binding</keyword>
<dbReference type="Pfam" id="PF03466">
    <property type="entry name" value="LysR_substrate"/>
    <property type="match status" value="1"/>
</dbReference>
<dbReference type="AlphaFoldDB" id="A0A1E5TCN0"/>
<protein>
    <submittedName>
        <fullName evidence="6">LysR family transcriptional regulator</fullName>
    </submittedName>
</protein>
<gene>
    <name evidence="6" type="ORF">A8C32_13950</name>
</gene>
<dbReference type="InterPro" id="IPR036390">
    <property type="entry name" value="WH_DNA-bd_sf"/>
</dbReference>
<dbReference type="PANTHER" id="PTHR30126:SF40">
    <property type="entry name" value="HTH-TYPE TRANSCRIPTIONAL REGULATOR GLTR"/>
    <property type="match status" value="1"/>
</dbReference>
<accession>A0A1E5TCN0</accession>